<dbReference type="AlphaFoldDB" id="V7BN38"/>
<dbReference type="Gramene" id="ESW17986">
    <property type="protein sequence ID" value="ESW17986"/>
    <property type="gene ID" value="PHAVU_006G003900g"/>
</dbReference>
<proteinExistence type="predicted"/>
<name>V7BN38_PHAVU</name>
<accession>V7BN38</accession>
<dbReference type="eggNOG" id="ENOG502S2VM">
    <property type="taxonomic scope" value="Eukaryota"/>
</dbReference>
<sequence length="223" mass="25804">HYNLQRLLCVSLSLFLFLPFSLTQRKSFQIGLSAKKTKRQRKRKTQPLCFAMEFQRKSVKEKAEEEEEQAMVLKTTKVVEYLVPKMSIELLCKFPDNSAYDFDYSQSTIWSPLLPAPCTPMDLNLITPKKLSYEMGLGARCSVKKVGSKLRNKFNLNLHFINKHGKNKNNNKKLSSDFSPTPFKGSCNPIMNKRWAKALKAASKQFKKWKTKRDPIAHVMLPR</sequence>
<feature type="signal peptide" evidence="1">
    <location>
        <begin position="1"/>
        <end position="23"/>
    </location>
</feature>
<feature type="non-terminal residue" evidence="2">
    <location>
        <position position="1"/>
    </location>
</feature>
<dbReference type="PANTHER" id="PTHR34287">
    <property type="entry name" value="OS06G0551500 PROTEIN-RELATED"/>
    <property type="match status" value="1"/>
</dbReference>
<keyword evidence="1" id="KW-0732">Signal</keyword>
<dbReference type="Proteomes" id="UP000000226">
    <property type="component" value="Chromosome 6"/>
</dbReference>
<evidence type="ECO:0000256" key="1">
    <source>
        <dbReference type="SAM" id="SignalP"/>
    </source>
</evidence>
<dbReference type="PANTHER" id="PTHR34287:SF4">
    <property type="entry name" value="OS04G0504200 PROTEIN"/>
    <property type="match status" value="1"/>
</dbReference>
<evidence type="ECO:0000313" key="2">
    <source>
        <dbReference type="EMBL" id="ESW17986.1"/>
    </source>
</evidence>
<keyword evidence="3" id="KW-1185">Reference proteome</keyword>
<dbReference type="STRING" id="3885.V7BN38"/>
<gene>
    <name evidence="2" type="ORF">PHAVU_006G003900g</name>
</gene>
<dbReference type="OrthoDB" id="1678883at2759"/>
<reference evidence="3" key="1">
    <citation type="journal article" date="2014" name="Nat. Genet.">
        <title>A reference genome for common bean and genome-wide analysis of dual domestications.</title>
        <authorList>
            <person name="Schmutz J."/>
            <person name="McClean P.E."/>
            <person name="Mamidi S."/>
            <person name="Wu G.A."/>
            <person name="Cannon S.B."/>
            <person name="Grimwood J."/>
            <person name="Jenkins J."/>
            <person name="Shu S."/>
            <person name="Song Q."/>
            <person name="Chavarro C."/>
            <person name="Torres-Torres M."/>
            <person name="Geffroy V."/>
            <person name="Moghaddam S.M."/>
            <person name="Gao D."/>
            <person name="Abernathy B."/>
            <person name="Barry K."/>
            <person name="Blair M."/>
            <person name="Brick M.A."/>
            <person name="Chovatia M."/>
            <person name="Gepts P."/>
            <person name="Goodstein D.M."/>
            <person name="Gonzales M."/>
            <person name="Hellsten U."/>
            <person name="Hyten D.L."/>
            <person name="Jia G."/>
            <person name="Kelly J.D."/>
            <person name="Kudrna D."/>
            <person name="Lee R."/>
            <person name="Richard M.M."/>
            <person name="Miklas P.N."/>
            <person name="Osorno J.M."/>
            <person name="Rodrigues J."/>
            <person name="Thareau V."/>
            <person name="Urrea C.A."/>
            <person name="Wang M."/>
            <person name="Yu Y."/>
            <person name="Zhang M."/>
            <person name="Wing R.A."/>
            <person name="Cregan P.B."/>
            <person name="Rokhsar D.S."/>
            <person name="Jackson S.A."/>
        </authorList>
    </citation>
    <scope>NUCLEOTIDE SEQUENCE [LARGE SCALE GENOMIC DNA]</scope>
    <source>
        <strain evidence="3">cv. G19833</strain>
    </source>
</reference>
<dbReference type="EMBL" id="CM002293">
    <property type="protein sequence ID" value="ESW17986.1"/>
    <property type="molecule type" value="Genomic_DNA"/>
</dbReference>
<evidence type="ECO:0000313" key="3">
    <source>
        <dbReference type="Proteomes" id="UP000000226"/>
    </source>
</evidence>
<organism evidence="2 3">
    <name type="scientific">Phaseolus vulgaris</name>
    <name type="common">Kidney bean</name>
    <name type="synonym">French bean</name>
    <dbReference type="NCBI Taxonomy" id="3885"/>
    <lineage>
        <taxon>Eukaryota</taxon>
        <taxon>Viridiplantae</taxon>
        <taxon>Streptophyta</taxon>
        <taxon>Embryophyta</taxon>
        <taxon>Tracheophyta</taxon>
        <taxon>Spermatophyta</taxon>
        <taxon>Magnoliopsida</taxon>
        <taxon>eudicotyledons</taxon>
        <taxon>Gunneridae</taxon>
        <taxon>Pentapetalae</taxon>
        <taxon>rosids</taxon>
        <taxon>fabids</taxon>
        <taxon>Fabales</taxon>
        <taxon>Fabaceae</taxon>
        <taxon>Papilionoideae</taxon>
        <taxon>50 kb inversion clade</taxon>
        <taxon>NPAAA clade</taxon>
        <taxon>indigoferoid/millettioid clade</taxon>
        <taxon>Phaseoleae</taxon>
        <taxon>Phaseolus</taxon>
    </lineage>
</organism>
<protein>
    <submittedName>
        <fullName evidence="2">Uncharacterized protein</fullName>
    </submittedName>
</protein>
<feature type="chain" id="PRO_5004754560" evidence="1">
    <location>
        <begin position="24"/>
        <end position="223"/>
    </location>
</feature>
<dbReference type="OMA" id="GACNPIM"/>